<dbReference type="Pfam" id="PF07927">
    <property type="entry name" value="HicA_toxin"/>
    <property type="match status" value="1"/>
</dbReference>
<evidence type="ECO:0000256" key="1">
    <source>
        <dbReference type="ARBA" id="ARBA00006620"/>
    </source>
</evidence>
<evidence type="ECO:0000256" key="2">
    <source>
        <dbReference type="ARBA" id="ARBA00022649"/>
    </source>
</evidence>
<protein>
    <submittedName>
        <fullName evidence="8">Type II toxin-antitoxin system HicA family toxin</fullName>
    </submittedName>
</protein>
<dbReference type="EMBL" id="RPFL01000077">
    <property type="protein sequence ID" value="RPD83133.1"/>
    <property type="molecule type" value="Genomic_DNA"/>
</dbReference>
<evidence type="ECO:0000256" key="5">
    <source>
        <dbReference type="ARBA" id="ARBA00022801"/>
    </source>
</evidence>
<sequence length="60" mass="6831">MKYSEFRKWLLSQGVEFTTQKRGSHQLIRLGNKTSVFPNHGSKEIGTGLVNKIKKDLGLK</sequence>
<comment type="caution">
    <text evidence="8">The sequence shown here is derived from an EMBL/GenBank/DDBJ whole genome shotgun (WGS) entry which is preliminary data.</text>
</comment>
<dbReference type="Proteomes" id="UP000272412">
    <property type="component" value="Unassembled WGS sequence"/>
</dbReference>
<keyword evidence="4" id="KW-0255">Endonuclease</keyword>
<keyword evidence="2" id="KW-1277">Toxin-antitoxin system</keyword>
<dbReference type="OrthoDB" id="6699594at2"/>
<gene>
    <name evidence="8" type="ORF">EGK74_13420</name>
</gene>
<keyword evidence="5" id="KW-0378">Hydrolase</keyword>
<dbReference type="GO" id="GO:0003729">
    <property type="term" value="F:mRNA binding"/>
    <property type="evidence" value="ECO:0007669"/>
    <property type="project" value="InterPro"/>
</dbReference>
<dbReference type="Gene3D" id="3.30.920.30">
    <property type="entry name" value="Hypothetical protein"/>
    <property type="match status" value="1"/>
</dbReference>
<evidence type="ECO:0000256" key="6">
    <source>
        <dbReference type="ARBA" id="ARBA00022884"/>
    </source>
</evidence>
<reference evidence="8 9" key="1">
    <citation type="submission" date="2018-11" db="EMBL/GenBank/DDBJ databases">
        <title>Neisseria weixii sp. nov. isolated from the rectal contents of plateau pika (Ochotona cruzoniae).</title>
        <authorList>
            <person name="Zhang G."/>
        </authorList>
    </citation>
    <scope>NUCLEOTIDE SEQUENCE [LARGE SCALE GENOMIC DNA]</scope>
    <source>
        <strain evidence="8 9">10009</strain>
    </source>
</reference>
<dbReference type="SUPFAM" id="SSF54786">
    <property type="entry name" value="YcfA/nrd intein domain"/>
    <property type="match status" value="1"/>
</dbReference>
<keyword evidence="7" id="KW-0346">Stress response</keyword>
<comment type="similarity">
    <text evidence="1">Belongs to the HicA mRNA interferase family.</text>
</comment>
<dbReference type="AlphaFoldDB" id="A0A3N4N7C0"/>
<keyword evidence="3" id="KW-0540">Nuclease</keyword>
<dbReference type="GO" id="GO:0016787">
    <property type="term" value="F:hydrolase activity"/>
    <property type="evidence" value="ECO:0007669"/>
    <property type="project" value="UniProtKB-KW"/>
</dbReference>
<evidence type="ECO:0000313" key="8">
    <source>
        <dbReference type="EMBL" id="RPD83133.1"/>
    </source>
</evidence>
<evidence type="ECO:0000256" key="7">
    <source>
        <dbReference type="ARBA" id="ARBA00023016"/>
    </source>
</evidence>
<name>A0A3N4N7C0_9NEIS</name>
<evidence type="ECO:0000256" key="3">
    <source>
        <dbReference type="ARBA" id="ARBA00022722"/>
    </source>
</evidence>
<keyword evidence="6" id="KW-0694">RNA-binding</keyword>
<keyword evidence="9" id="KW-1185">Reference proteome</keyword>
<accession>A0A3N4N7C0</accession>
<evidence type="ECO:0000256" key="4">
    <source>
        <dbReference type="ARBA" id="ARBA00022759"/>
    </source>
</evidence>
<proteinExistence type="inferred from homology"/>
<dbReference type="GO" id="GO:0004519">
    <property type="term" value="F:endonuclease activity"/>
    <property type="evidence" value="ECO:0007669"/>
    <property type="project" value="UniProtKB-KW"/>
</dbReference>
<dbReference type="RefSeq" id="WP_123805061.1">
    <property type="nucleotide sequence ID" value="NZ_RPFL01000077.1"/>
</dbReference>
<evidence type="ECO:0000313" key="9">
    <source>
        <dbReference type="Proteomes" id="UP000272412"/>
    </source>
</evidence>
<dbReference type="InterPro" id="IPR012933">
    <property type="entry name" value="HicA_mRNA_interferase"/>
</dbReference>
<organism evidence="8 9">
    <name type="scientific">Neisseria weixii</name>
    <dbReference type="NCBI Taxonomy" id="1853276"/>
    <lineage>
        <taxon>Bacteria</taxon>
        <taxon>Pseudomonadati</taxon>
        <taxon>Pseudomonadota</taxon>
        <taxon>Betaproteobacteria</taxon>
        <taxon>Neisseriales</taxon>
        <taxon>Neisseriaceae</taxon>
        <taxon>Neisseria</taxon>
    </lineage>
</organism>
<dbReference type="InterPro" id="IPR038570">
    <property type="entry name" value="HicA_sf"/>
</dbReference>